<dbReference type="EMBL" id="LAZR01049451">
    <property type="protein sequence ID" value="KKK89611.1"/>
    <property type="molecule type" value="Genomic_DNA"/>
</dbReference>
<dbReference type="AlphaFoldDB" id="A0A0F9BYW4"/>
<organism evidence="1">
    <name type="scientific">marine sediment metagenome</name>
    <dbReference type="NCBI Taxonomy" id="412755"/>
    <lineage>
        <taxon>unclassified sequences</taxon>
        <taxon>metagenomes</taxon>
        <taxon>ecological metagenomes</taxon>
    </lineage>
</organism>
<gene>
    <name evidence="1" type="ORF">LCGC14_2731390</name>
</gene>
<reference evidence="1" key="1">
    <citation type="journal article" date="2015" name="Nature">
        <title>Complex archaea that bridge the gap between prokaryotes and eukaryotes.</title>
        <authorList>
            <person name="Spang A."/>
            <person name="Saw J.H."/>
            <person name="Jorgensen S.L."/>
            <person name="Zaremba-Niedzwiedzka K."/>
            <person name="Martijn J."/>
            <person name="Lind A.E."/>
            <person name="van Eijk R."/>
            <person name="Schleper C."/>
            <person name="Guy L."/>
            <person name="Ettema T.J."/>
        </authorList>
    </citation>
    <scope>NUCLEOTIDE SEQUENCE</scope>
</reference>
<name>A0A0F9BYW4_9ZZZZ</name>
<accession>A0A0F9BYW4</accession>
<sequence length="84" mass="9961">MNDRRLQWGPVGEAEVLIGKRHNEWSEEEQLRAIAVAMRHGEDRAKHFDEAEDTHYNAPFSRTVSILLEHGWRRILQEDSPRER</sequence>
<protein>
    <submittedName>
        <fullName evidence="1">Uncharacterized protein</fullName>
    </submittedName>
</protein>
<proteinExistence type="predicted"/>
<feature type="non-terminal residue" evidence="1">
    <location>
        <position position="84"/>
    </location>
</feature>
<comment type="caution">
    <text evidence="1">The sequence shown here is derived from an EMBL/GenBank/DDBJ whole genome shotgun (WGS) entry which is preliminary data.</text>
</comment>
<evidence type="ECO:0000313" key="1">
    <source>
        <dbReference type="EMBL" id="KKK89611.1"/>
    </source>
</evidence>